<keyword evidence="5" id="KW-1185">Reference proteome</keyword>
<reference evidence="4 5" key="1">
    <citation type="submission" date="2024-02" db="EMBL/GenBank/DDBJ databases">
        <title>Lysobacter Genome Sequencing and Mining.</title>
        <authorList>
            <person name="Bierman J."/>
            <person name="Walker M.C."/>
        </authorList>
    </citation>
    <scope>NUCLEOTIDE SEQUENCE [LARGE SCALE GENOMIC DNA]</scope>
    <source>
        <strain evidence="4 5">PB6250</strain>
    </source>
</reference>
<organism evidence="4 5">
    <name type="scientific">Lysobacter firmicutimachus</name>
    <dbReference type="NCBI Taxonomy" id="1792846"/>
    <lineage>
        <taxon>Bacteria</taxon>
        <taxon>Pseudomonadati</taxon>
        <taxon>Pseudomonadota</taxon>
        <taxon>Gammaproteobacteria</taxon>
        <taxon>Lysobacterales</taxon>
        <taxon>Lysobacteraceae</taxon>
        <taxon>Lysobacter</taxon>
    </lineage>
</organism>
<proteinExistence type="predicted"/>
<keyword evidence="2" id="KW-0472">Membrane</keyword>
<feature type="region of interest" description="Disordered" evidence="1">
    <location>
        <begin position="237"/>
        <end position="262"/>
    </location>
</feature>
<dbReference type="EMBL" id="JBANDL010000002">
    <property type="protein sequence ID" value="MEI2455333.1"/>
    <property type="molecule type" value="Genomic_DNA"/>
</dbReference>
<evidence type="ECO:0000256" key="2">
    <source>
        <dbReference type="SAM" id="Phobius"/>
    </source>
</evidence>
<dbReference type="Proteomes" id="UP001387215">
    <property type="component" value="Unassembled WGS sequence"/>
</dbReference>
<dbReference type="RefSeq" id="WP_336131863.1">
    <property type="nucleotide sequence ID" value="NZ_JBANDL010000002.1"/>
</dbReference>
<evidence type="ECO:0000313" key="5">
    <source>
        <dbReference type="Proteomes" id="UP001387215"/>
    </source>
</evidence>
<accession>A0ABU8D4V6</accession>
<dbReference type="Pfam" id="PF05707">
    <property type="entry name" value="Zot"/>
    <property type="match status" value="1"/>
</dbReference>
<evidence type="ECO:0000313" key="4">
    <source>
        <dbReference type="EMBL" id="MEI2455333.1"/>
    </source>
</evidence>
<feature type="domain" description="Zona occludens toxin N-terminal" evidence="3">
    <location>
        <begin position="5"/>
        <end position="194"/>
    </location>
</feature>
<sequence length="421" mass="45811">MPIKAITGTPGAGKTLSMLEELCKAVGIDPRKFRTSDELIDALRNRSDPRLIFVCNVEGLQPGIFETLDDPLDWENCPDGSLIAIDEVWQFLGSHLPAAKNDSRVLNLAKHRHRGFDFIFTMQQPGQLSSFVRGLVGEHVHVSRRFGTQITERFQWPAMCDDPNSVQQRKRGSGGIPWTYPPTVMGLYQSATVHTVKRKLPLRVVALPLLALAFVALMGLGAWKVYKMVTPKEAAPAAAAQRSEQGAPAVPTSPQPQSTPKLTAAEWAERQTPRVAEMPWSAPIFDGRQAHAEPRLLCYISYRDSDDGECKCFTEQATRYYIADESCRRVARDGEPYNPYRRPGRILTTDSGQPAENIGGSPGLRRTREPSGRPGAVDAAATPGAVIAGDQVTAYGDIGVGATARPTAPESYAGSGEGDSS</sequence>
<keyword evidence="2" id="KW-1133">Transmembrane helix</keyword>
<dbReference type="InterPro" id="IPR008900">
    <property type="entry name" value="Zot_N"/>
</dbReference>
<evidence type="ECO:0000259" key="3">
    <source>
        <dbReference type="Pfam" id="PF05707"/>
    </source>
</evidence>
<feature type="region of interest" description="Disordered" evidence="1">
    <location>
        <begin position="401"/>
        <end position="421"/>
    </location>
</feature>
<protein>
    <submittedName>
        <fullName evidence="4">Zonular occludens toxin domain-containing protein</fullName>
    </submittedName>
</protein>
<feature type="region of interest" description="Disordered" evidence="1">
    <location>
        <begin position="338"/>
        <end position="382"/>
    </location>
</feature>
<keyword evidence="2" id="KW-0812">Transmembrane</keyword>
<feature type="compositionally biased region" description="Low complexity" evidence="1">
    <location>
        <begin position="237"/>
        <end position="249"/>
    </location>
</feature>
<gene>
    <name evidence="4" type="ORF">V2J18_11650</name>
</gene>
<comment type="caution">
    <text evidence="4">The sequence shown here is derived from an EMBL/GenBank/DDBJ whole genome shotgun (WGS) entry which is preliminary data.</text>
</comment>
<dbReference type="Gene3D" id="3.40.50.300">
    <property type="entry name" value="P-loop containing nucleotide triphosphate hydrolases"/>
    <property type="match status" value="1"/>
</dbReference>
<evidence type="ECO:0000256" key="1">
    <source>
        <dbReference type="SAM" id="MobiDB-lite"/>
    </source>
</evidence>
<dbReference type="InterPro" id="IPR027417">
    <property type="entry name" value="P-loop_NTPase"/>
</dbReference>
<name>A0ABU8D4V6_9GAMM</name>
<feature type="transmembrane region" description="Helical" evidence="2">
    <location>
        <begin position="204"/>
        <end position="223"/>
    </location>
</feature>